<name>A0A4P9ZKL4_9FUNG</name>
<evidence type="ECO:0000256" key="1">
    <source>
        <dbReference type="SAM" id="MobiDB-lite"/>
    </source>
</evidence>
<evidence type="ECO:0000313" key="2">
    <source>
        <dbReference type="EMBL" id="RKP33816.1"/>
    </source>
</evidence>
<dbReference type="AlphaFoldDB" id="A0A4P9ZKL4"/>
<accession>A0A4P9ZKL4</accession>
<proteinExistence type="predicted"/>
<feature type="compositionally biased region" description="Low complexity" evidence="1">
    <location>
        <begin position="115"/>
        <end position="144"/>
    </location>
</feature>
<sequence>MAGQGHTEINDHLTSAHTLARRSLTSWPSDFKSGFRDAKFNNTQEYVNQNIMYDDRSWRRKALTYNDNRFNELRQSHTPGNYDGSIGKLGSKTYSALTKFASTPKGANYVTASTEQPKPNNSNPNPEPETANDTSQPGPQQQQQSTAADNTNVHGNGQEAGTPQTWVPSHPPYVPNVSQQPPTGYHNQGINNQPGPASQYMSQHDASYPPMGYQPNTNGGNQQLQPQSHTNFNNNGYQQPPNGPQNQYTDYQPNTNGGNQQLQPQPHTNFNNNGHQQPPNGSYNLDTNQPAAYLDNSQQTSTAAVPPTGQNLVWSNQGSHNNRYQDPLLIM</sequence>
<evidence type="ECO:0000313" key="3">
    <source>
        <dbReference type="Proteomes" id="UP000268162"/>
    </source>
</evidence>
<feature type="compositionally biased region" description="Polar residues" evidence="1">
    <location>
        <begin position="214"/>
        <end position="232"/>
    </location>
</feature>
<dbReference type="Proteomes" id="UP000268162">
    <property type="component" value="Unassembled WGS sequence"/>
</dbReference>
<organism evidence="2 3">
    <name type="scientific">Dimargaris cristalligena</name>
    <dbReference type="NCBI Taxonomy" id="215637"/>
    <lineage>
        <taxon>Eukaryota</taxon>
        <taxon>Fungi</taxon>
        <taxon>Fungi incertae sedis</taxon>
        <taxon>Zoopagomycota</taxon>
        <taxon>Kickxellomycotina</taxon>
        <taxon>Dimargaritomycetes</taxon>
        <taxon>Dimargaritales</taxon>
        <taxon>Dimargaritaceae</taxon>
        <taxon>Dimargaris</taxon>
    </lineage>
</organism>
<keyword evidence="3" id="KW-1185">Reference proteome</keyword>
<feature type="compositionally biased region" description="Polar residues" evidence="1">
    <location>
        <begin position="176"/>
        <end position="205"/>
    </location>
</feature>
<gene>
    <name evidence="2" type="ORF">BJ085DRAFT_41224</name>
</gene>
<feature type="region of interest" description="Disordered" evidence="1">
    <location>
        <begin position="107"/>
        <end position="331"/>
    </location>
</feature>
<feature type="compositionally biased region" description="Low complexity" evidence="1">
    <location>
        <begin position="233"/>
        <end position="248"/>
    </location>
</feature>
<reference evidence="3" key="1">
    <citation type="journal article" date="2018" name="Nat. Microbiol.">
        <title>Leveraging single-cell genomics to expand the fungal tree of life.</title>
        <authorList>
            <person name="Ahrendt S.R."/>
            <person name="Quandt C.A."/>
            <person name="Ciobanu D."/>
            <person name="Clum A."/>
            <person name="Salamov A."/>
            <person name="Andreopoulos B."/>
            <person name="Cheng J.F."/>
            <person name="Woyke T."/>
            <person name="Pelin A."/>
            <person name="Henrissat B."/>
            <person name="Reynolds N.K."/>
            <person name="Benny G.L."/>
            <person name="Smith M.E."/>
            <person name="James T.Y."/>
            <person name="Grigoriev I.V."/>
        </authorList>
    </citation>
    <scope>NUCLEOTIDE SEQUENCE [LARGE SCALE GENOMIC DNA]</scope>
    <source>
        <strain evidence="3">RSA 468</strain>
    </source>
</reference>
<protein>
    <submittedName>
        <fullName evidence="2">Uncharacterized protein</fullName>
    </submittedName>
</protein>
<dbReference type="EMBL" id="ML003540">
    <property type="protein sequence ID" value="RKP33816.1"/>
    <property type="molecule type" value="Genomic_DNA"/>
</dbReference>
<feature type="compositionally biased region" description="Polar residues" evidence="1">
    <location>
        <begin position="249"/>
        <end position="324"/>
    </location>
</feature>
<feature type="compositionally biased region" description="Polar residues" evidence="1">
    <location>
        <begin position="145"/>
        <end position="167"/>
    </location>
</feature>